<dbReference type="RefSeq" id="WP_007416078.1">
    <property type="nucleotide sequence ID" value="NZ_ABOX02000022.1"/>
</dbReference>
<keyword evidence="1" id="KW-1133">Transmembrane helix</keyword>
<dbReference type="SUPFAM" id="SSF53448">
    <property type="entry name" value="Nucleotide-diphospho-sugar transferases"/>
    <property type="match status" value="1"/>
</dbReference>
<keyword evidence="1" id="KW-0472">Membrane</keyword>
<dbReference type="PANTHER" id="PTHR48090:SF7">
    <property type="entry name" value="RFBJ PROTEIN"/>
    <property type="match status" value="1"/>
</dbReference>
<protein>
    <submittedName>
        <fullName evidence="3">Glycosyl transferase family 2</fullName>
    </submittedName>
</protein>
<dbReference type="Pfam" id="PF00535">
    <property type="entry name" value="Glycos_transf_2"/>
    <property type="match status" value="1"/>
</dbReference>
<dbReference type="InterPro" id="IPR050256">
    <property type="entry name" value="Glycosyltransferase_2"/>
</dbReference>
<dbReference type="Proteomes" id="UP000003688">
    <property type="component" value="Unassembled WGS sequence"/>
</dbReference>
<comment type="caution">
    <text evidence="3">The sequence shown here is derived from an EMBL/GenBank/DDBJ whole genome shotgun (WGS) entry which is preliminary data.</text>
</comment>
<dbReference type="InterPro" id="IPR029044">
    <property type="entry name" value="Nucleotide-diphossugar_trans"/>
</dbReference>
<evidence type="ECO:0000313" key="3">
    <source>
        <dbReference type="EMBL" id="EEF59961.1"/>
    </source>
</evidence>
<accession>B9XJT5</accession>
<dbReference type="InterPro" id="IPR001173">
    <property type="entry name" value="Glyco_trans_2-like"/>
</dbReference>
<dbReference type="Gene3D" id="3.90.550.10">
    <property type="entry name" value="Spore Coat Polysaccharide Biosynthesis Protein SpsA, Chain A"/>
    <property type="match status" value="1"/>
</dbReference>
<dbReference type="GO" id="GO:0016740">
    <property type="term" value="F:transferase activity"/>
    <property type="evidence" value="ECO:0007669"/>
    <property type="project" value="UniProtKB-KW"/>
</dbReference>
<feature type="domain" description="Glycosyltransferase 2-like" evidence="2">
    <location>
        <begin position="20"/>
        <end position="182"/>
    </location>
</feature>
<dbReference type="AlphaFoldDB" id="B9XJT5"/>
<gene>
    <name evidence="3" type="ORF">Cflav_PD2765</name>
</gene>
<evidence type="ECO:0000313" key="4">
    <source>
        <dbReference type="Proteomes" id="UP000003688"/>
    </source>
</evidence>
<feature type="transmembrane region" description="Helical" evidence="1">
    <location>
        <begin position="291"/>
        <end position="314"/>
    </location>
</feature>
<feature type="transmembrane region" description="Helical" evidence="1">
    <location>
        <begin position="256"/>
        <end position="279"/>
    </location>
</feature>
<keyword evidence="3" id="KW-0808">Transferase</keyword>
<name>B9XJT5_PEDPL</name>
<keyword evidence="1" id="KW-0812">Transmembrane</keyword>
<proteinExistence type="predicted"/>
<dbReference type="EMBL" id="ABOX02000022">
    <property type="protein sequence ID" value="EEF59961.1"/>
    <property type="molecule type" value="Genomic_DNA"/>
</dbReference>
<keyword evidence="4" id="KW-1185">Reference proteome</keyword>
<sequence>METATNIPANKSPAPCRIAVVIPSYRVIPTVLEVIRRIGPEVEFIYCVDDCCPEGSGRYIAENCRDPRVQIIKHEQNQGVGGATISGFKRALEDGAEVVVKIDGDGQMDPALVPRMINPIVVGRADYCKGNRFFNVQSVQSMPPIRLLGNAVLSFVTKLSSGYWNIFDPTNGYLAIHSRVISELPLDKIHRRYFFESDLLFRLNTVTAVVEDVPMNAKYGDEQSNLHIRTIIGSFLFNHLLNSVKRIGYNHFLRNFSAASIEITLGISSLLFGFVFGAARWWHSISTDQPVTAGTVMLAALPVILGSQLLLSFLNYDVRNVPQIPLHKRL</sequence>
<organism evidence="3 4">
    <name type="scientific">Pedosphaera parvula (strain Ellin514)</name>
    <dbReference type="NCBI Taxonomy" id="320771"/>
    <lineage>
        <taxon>Bacteria</taxon>
        <taxon>Pseudomonadati</taxon>
        <taxon>Verrucomicrobiota</taxon>
        <taxon>Pedosphaerae</taxon>
        <taxon>Pedosphaerales</taxon>
        <taxon>Pedosphaeraceae</taxon>
        <taxon>Pedosphaera</taxon>
    </lineage>
</organism>
<evidence type="ECO:0000256" key="1">
    <source>
        <dbReference type="SAM" id="Phobius"/>
    </source>
</evidence>
<dbReference type="STRING" id="320771.Cflav_PD2765"/>
<evidence type="ECO:0000259" key="2">
    <source>
        <dbReference type="Pfam" id="PF00535"/>
    </source>
</evidence>
<dbReference type="CDD" id="cd04179">
    <property type="entry name" value="DPM_DPG-synthase_like"/>
    <property type="match status" value="1"/>
</dbReference>
<reference evidence="3 4" key="1">
    <citation type="journal article" date="2011" name="J. Bacteriol.">
        <title>Genome sequence of 'Pedosphaera parvula' Ellin514, an aerobic Verrucomicrobial isolate from pasture soil.</title>
        <authorList>
            <person name="Kant R."/>
            <person name="van Passel M.W."/>
            <person name="Sangwan P."/>
            <person name="Palva A."/>
            <person name="Lucas S."/>
            <person name="Copeland A."/>
            <person name="Lapidus A."/>
            <person name="Glavina Del Rio T."/>
            <person name="Dalin E."/>
            <person name="Tice H."/>
            <person name="Bruce D."/>
            <person name="Goodwin L."/>
            <person name="Pitluck S."/>
            <person name="Chertkov O."/>
            <person name="Larimer F.W."/>
            <person name="Land M.L."/>
            <person name="Hauser L."/>
            <person name="Brettin T.S."/>
            <person name="Detter J.C."/>
            <person name="Han S."/>
            <person name="de Vos W.M."/>
            <person name="Janssen P.H."/>
            <person name="Smidt H."/>
        </authorList>
    </citation>
    <scope>NUCLEOTIDE SEQUENCE [LARGE SCALE GENOMIC DNA]</scope>
    <source>
        <strain evidence="3 4">Ellin514</strain>
    </source>
</reference>
<dbReference type="OrthoDB" id="9810303at2"/>
<dbReference type="PANTHER" id="PTHR48090">
    <property type="entry name" value="UNDECAPRENYL-PHOSPHATE 4-DEOXY-4-FORMAMIDO-L-ARABINOSE TRANSFERASE-RELATED"/>
    <property type="match status" value="1"/>
</dbReference>